<dbReference type="STRING" id="199310.c4067"/>
<keyword evidence="2" id="KW-1185">Reference proteome</keyword>
<dbReference type="AlphaFoldDB" id="A0A0H2VBP0"/>
<protein>
    <submittedName>
        <fullName evidence="1">Uncharacterized protein</fullName>
    </submittedName>
</protein>
<dbReference type="HOGENOM" id="CLU_083299_0_0_6"/>
<dbReference type="EMBL" id="AE014075">
    <property type="protein sequence ID" value="AAN82505.1"/>
    <property type="molecule type" value="Genomic_DNA"/>
</dbReference>
<accession>A0A0H2VBP0</accession>
<evidence type="ECO:0000313" key="2">
    <source>
        <dbReference type="Proteomes" id="UP000001410"/>
    </source>
</evidence>
<name>A0A0H2VBP0_ECOL6</name>
<dbReference type="KEGG" id="ecc:c4067"/>
<reference evidence="1 2" key="1">
    <citation type="journal article" date="2002" name="Proc. Natl. Acad. Sci. U.S.A.">
        <title>Extensive mosaic structure revealed by the complete genome sequence of uropathogenic Escherichia coli.</title>
        <authorList>
            <person name="Welch R.A."/>
            <person name="Burland V."/>
            <person name="Plunkett G.III."/>
            <person name="Redford P."/>
            <person name="Roesch P."/>
            <person name="Rasko D."/>
            <person name="Buckles E.L."/>
            <person name="Liou S.R."/>
            <person name="Boutin A."/>
            <person name="Hackett J."/>
            <person name="Stroud D."/>
            <person name="Mayhew G.F."/>
            <person name="Rose D.J."/>
            <person name="Zhou S."/>
            <person name="Schwartz D.C."/>
            <person name="Perna N.T."/>
            <person name="Mobley H.L."/>
            <person name="Donnenberg M.S."/>
            <person name="Blattner F.R."/>
        </authorList>
    </citation>
    <scope>NUCLEOTIDE SEQUENCE [LARGE SCALE GENOMIC DNA]</scope>
    <source>
        <strain evidence="2">CFT073 / ATCC 700928 / UPEC</strain>
    </source>
</reference>
<evidence type="ECO:0000313" key="1">
    <source>
        <dbReference type="EMBL" id="AAN82505.1"/>
    </source>
</evidence>
<organism evidence="1 2">
    <name type="scientific">Escherichia coli O6:H1 (strain CFT073 / ATCC 700928 / UPEC)</name>
    <dbReference type="NCBI Taxonomy" id="199310"/>
    <lineage>
        <taxon>Bacteria</taxon>
        <taxon>Pseudomonadati</taxon>
        <taxon>Pseudomonadota</taxon>
        <taxon>Gammaproteobacteria</taxon>
        <taxon>Enterobacterales</taxon>
        <taxon>Enterobacteriaceae</taxon>
        <taxon>Escherichia</taxon>
    </lineage>
</organism>
<dbReference type="eggNOG" id="ENOG5033PDS">
    <property type="taxonomic scope" value="Bacteria"/>
</dbReference>
<dbReference type="Proteomes" id="UP000001410">
    <property type="component" value="Chromosome"/>
</dbReference>
<sequence length="207" mass="23535">MILEPGTVKGYIFDAFFQSAFSDSFTHSCSRVFVTGVLQLFSDSFFYSRSSYQNFRTVRCNYLCVNVTRGTMYHQASCAQLLELAACAGRTTDTSRFLIHSVTLLLLSLFGTHDFVGVTNTLAFVRLRTTVGAQIRCNLADHLLISAFQHDFSLSRTFSSDTRRQLMVNRMRETQRQVNHIAFNRCTVTYTNQLQLLSEAFGNTDNH</sequence>
<gene>
    <name evidence="1" type="ordered locus">c4067</name>
</gene>
<proteinExistence type="predicted"/>